<dbReference type="EMBL" id="DMND01000209">
    <property type="protein sequence ID" value="HAN29077.1"/>
    <property type="molecule type" value="Genomic_DNA"/>
</dbReference>
<sequence length="99" mass="10927">MAESTDKKTSAQQKELDSGKEAAMAAYQNMLDAQQHFRQAAEAAGLDLKEDAMKQLLKGKDKADELGHEVERYVHDKPLATIGIAFFAGLLVSRLLSRH</sequence>
<gene>
    <name evidence="2" type="ORF">DCP75_15430</name>
</gene>
<dbReference type="AlphaFoldDB" id="A0A3C1KQY4"/>
<comment type="caution">
    <text evidence="2">The sequence shown here is derived from an EMBL/GenBank/DDBJ whole genome shotgun (WGS) entry which is preliminary data.</text>
</comment>
<dbReference type="Proteomes" id="UP000259273">
    <property type="component" value="Unassembled WGS sequence"/>
</dbReference>
<name>A0A3C1KQY4_9GAMM</name>
<protein>
    <recommendedName>
        <fullName evidence="1">DUF883 domain-containing protein</fullName>
    </recommendedName>
</protein>
<proteinExistence type="predicted"/>
<evidence type="ECO:0000313" key="2">
    <source>
        <dbReference type="EMBL" id="HAN29077.1"/>
    </source>
</evidence>
<dbReference type="Pfam" id="PF19029">
    <property type="entry name" value="DUF883_C"/>
    <property type="match status" value="1"/>
</dbReference>
<feature type="domain" description="DUF883" evidence="1">
    <location>
        <begin position="71"/>
        <end position="98"/>
    </location>
</feature>
<dbReference type="InterPro" id="IPR043605">
    <property type="entry name" value="DUF883_C"/>
</dbReference>
<evidence type="ECO:0000259" key="1">
    <source>
        <dbReference type="Pfam" id="PF19029"/>
    </source>
</evidence>
<evidence type="ECO:0000313" key="3">
    <source>
        <dbReference type="Proteomes" id="UP000259273"/>
    </source>
</evidence>
<accession>A0A3C1KQY4</accession>
<organism evidence="2 3">
    <name type="scientific">Haliea salexigens</name>
    <dbReference type="NCBI Taxonomy" id="287487"/>
    <lineage>
        <taxon>Bacteria</taxon>
        <taxon>Pseudomonadati</taxon>
        <taxon>Pseudomonadota</taxon>
        <taxon>Gammaproteobacteria</taxon>
        <taxon>Cellvibrionales</taxon>
        <taxon>Halieaceae</taxon>
        <taxon>Haliea</taxon>
    </lineage>
</organism>
<reference evidence="2 3" key="1">
    <citation type="journal article" date="2018" name="Nat. Biotechnol.">
        <title>A standardized bacterial taxonomy based on genome phylogeny substantially revises the tree of life.</title>
        <authorList>
            <person name="Parks D.H."/>
            <person name="Chuvochina M."/>
            <person name="Waite D.W."/>
            <person name="Rinke C."/>
            <person name="Skarshewski A."/>
            <person name="Chaumeil P.A."/>
            <person name="Hugenholtz P."/>
        </authorList>
    </citation>
    <scope>NUCLEOTIDE SEQUENCE [LARGE SCALE GENOMIC DNA]</scope>
    <source>
        <strain evidence="2">UBA9158</strain>
    </source>
</reference>
<dbReference type="STRING" id="1121937.GCA_000423125_02862"/>